<proteinExistence type="predicted"/>
<protein>
    <submittedName>
        <fullName evidence="2">Helix-turn-helix transcriptional regulator</fullName>
    </submittedName>
</protein>
<feature type="domain" description="HTH luxR-type" evidence="1">
    <location>
        <begin position="1"/>
        <end position="52"/>
    </location>
</feature>
<organism evidence="2 3">
    <name type="scientific">Paractinoplanes hotanensis</name>
    <dbReference type="NCBI Taxonomy" id="2906497"/>
    <lineage>
        <taxon>Bacteria</taxon>
        <taxon>Bacillati</taxon>
        <taxon>Actinomycetota</taxon>
        <taxon>Actinomycetes</taxon>
        <taxon>Micromonosporales</taxon>
        <taxon>Micromonosporaceae</taxon>
        <taxon>Paractinoplanes</taxon>
    </lineage>
</organism>
<sequence>MLGLLATGLTDESVAARLGVSERTVRRTMAAVMARLGARSRFQAGLIAARQGLTPPATVCGCAGADHRGRRQSAAGAGRGVAGSGLRG</sequence>
<dbReference type="Gene3D" id="1.10.10.10">
    <property type="entry name" value="Winged helix-like DNA-binding domain superfamily/Winged helix DNA-binding domain"/>
    <property type="match status" value="1"/>
</dbReference>
<reference evidence="2 3" key="1">
    <citation type="submission" date="2022-06" db="EMBL/GenBank/DDBJ databases">
        <title>Actinoplanes abujensis sp. nov., isolated from Nigerian arid soil.</title>
        <authorList>
            <person name="Ding P."/>
        </authorList>
    </citation>
    <scope>NUCLEOTIDE SEQUENCE [LARGE SCALE GENOMIC DNA]</scope>
    <source>
        <strain evidence="3">TRM88002</strain>
    </source>
</reference>
<dbReference type="CDD" id="cd06170">
    <property type="entry name" value="LuxR_C_like"/>
    <property type="match status" value="1"/>
</dbReference>
<evidence type="ECO:0000259" key="1">
    <source>
        <dbReference type="PROSITE" id="PS50043"/>
    </source>
</evidence>
<dbReference type="SMART" id="SM00421">
    <property type="entry name" value="HTH_LUXR"/>
    <property type="match status" value="1"/>
</dbReference>
<comment type="caution">
    <text evidence="2">The sequence shown here is derived from an EMBL/GenBank/DDBJ whole genome shotgun (WGS) entry which is preliminary data.</text>
</comment>
<keyword evidence="3" id="KW-1185">Reference proteome</keyword>
<dbReference type="Proteomes" id="UP001523216">
    <property type="component" value="Unassembled WGS sequence"/>
</dbReference>
<dbReference type="InterPro" id="IPR000792">
    <property type="entry name" value="Tscrpt_reg_LuxR_C"/>
</dbReference>
<dbReference type="InterPro" id="IPR036388">
    <property type="entry name" value="WH-like_DNA-bd_sf"/>
</dbReference>
<evidence type="ECO:0000313" key="2">
    <source>
        <dbReference type="EMBL" id="MCM4081122.1"/>
    </source>
</evidence>
<dbReference type="EMBL" id="JAMQOL010000038">
    <property type="protein sequence ID" value="MCM4081122.1"/>
    <property type="molecule type" value="Genomic_DNA"/>
</dbReference>
<dbReference type="SUPFAM" id="SSF46894">
    <property type="entry name" value="C-terminal effector domain of the bipartite response regulators"/>
    <property type="match status" value="1"/>
</dbReference>
<accession>A0ABT0Y6L6</accession>
<name>A0ABT0Y6L6_9ACTN</name>
<dbReference type="InterPro" id="IPR016032">
    <property type="entry name" value="Sig_transdc_resp-reg_C-effctor"/>
</dbReference>
<dbReference type="Pfam" id="PF00196">
    <property type="entry name" value="GerE"/>
    <property type="match status" value="1"/>
</dbReference>
<gene>
    <name evidence="2" type="ORF">LXN57_26460</name>
</gene>
<dbReference type="PROSITE" id="PS50043">
    <property type="entry name" value="HTH_LUXR_2"/>
    <property type="match status" value="1"/>
</dbReference>
<evidence type="ECO:0000313" key="3">
    <source>
        <dbReference type="Proteomes" id="UP001523216"/>
    </source>
</evidence>